<feature type="transmembrane region" description="Helical" evidence="1">
    <location>
        <begin position="21"/>
        <end position="44"/>
    </location>
</feature>
<name>A0A7J7J7V8_BUGNE</name>
<sequence length="74" mass="7965">MSKSCSFIRGYLPITLKVASSICNSILLTLISLRHLVVMMLLYHRTVYNLVATVTMCASTAAVLGTVTALMSGI</sequence>
<proteinExistence type="predicted"/>
<protein>
    <submittedName>
        <fullName evidence="2">Uncharacterized protein</fullName>
    </submittedName>
</protein>
<keyword evidence="1" id="KW-0812">Transmembrane</keyword>
<accession>A0A7J7J7V8</accession>
<dbReference type="AlphaFoldDB" id="A0A7J7J7V8"/>
<keyword evidence="1" id="KW-0472">Membrane</keyword>
<evidence type="ECO:0000313" key="3">
    <source>
        <dbReference type="Proteomes" id="UP000593567"/>
    </source>
</evidence>
<organism evidence="2 3">
    <name type="scientific">Bugula neritina</name>
    <name type="common">Brown bryozoan</name>
    <name type="synonym">Sertularia neritina</name>
    <dbReference type="NCBI Taxonomy" id="10212"/>
    <lineage>
        <taxon>Eukaryota</taxon>
        <taxon>Metazoa</taxon>
        <taxon>Spiralia</taxon>
        <taxon>Lophotrochozoa</taxon>
        <taxon>Bryozoa</taxon>
        <taxon>Gymnolaemata</taxon>
        <taxon>Cheilostomatida</taxon>
        <taxon>Flustrina</taxon>
        <taxon>Buguloidea</taxon>
        <taxon>Bugulidae</taxon>
        <taxon>Bugula</taxon>
    </lineage>
</organism>
<evidence type="ECO:0000313" key="2">
    <source>
        <dbReference type="EMBL" id="KAF6022300.1"/>
    </source>
</evidence>
<keyword evidence="1" id="KW-1133">Transmembrane helix</keyword>
<gene>
    <name evidence="2" type="ORF">EB796_019400</name>
</gene>
<dbReference type="Proteomes" id="UP000593567">
    <property type="component" value="Unassembled WGS sequence"/>
</dbReference>
<dbReference type="EMBL" id="VXIV02002870">
    <property type="protein sequence ID" value="KAF6022300.1"/>
    <property type="molecule type" value="Genomic_DNA"/>
</dbReference>
<reference evidence="2" key="1">
    <citation type="submission" date="2020-06" db="EMBL/GenBank/DDBJ databases">
        <title>Draft genome of Bugula neritina, a colonial animal packing powerful symbionts and potential medicines.</title>
        <authorList>
            <person name="Rayko M."/>
        </authorList>
    </citation>
    <scope>NUCLEOTIDE SEQUENCE [LARGE SCALE GENOMIC DNA]</scope>
    <source>
        <strain evidence="2">Kwan_BN1</strain>
    </source>
</reference>
<keyword evidence="3" id="KW-1185">Reference proteome</keyword>
<feature type="transmembrane region" description="Helical" evidence="1">
    <location>
        <begin position="50"/>
        <end position="71"/>
    </location>
</feature>
<comment type="caution">
    <text evidence="2">The sequence shown here is derived from an EMBL/GenBank/DDBJ whole genome shotgun (WGS) entry which is preliminary data.</text>
</comment>
<evidence type="ECO:0000256" key="1">
    <source>
        <dbReference type="SAM" id="Phobius"/>
    </source>
</evidence>